<dbReference type="EMBL" id="JYIT01000066">
    <property type="protein sequence ID" value="KJL26208.1"/>
    <property type="molecule type" value="Genomic_DNA"/>
</dbReference>
<feature type="compositionally biased region" description="Basic residues" evidence="1">
    <location>
        <begin position="276"/>
        <end position="285"/>
    </location>
</feature>
<sequence>MSERIDGAVSPSYSQLDTAVILWATYLHLGGRTLSLTMIVDAWIDALKAAGFPKARKAWEGYGSSTRTLPLVIDIPCPFEHRTPDRRNFAHVRMIVEDTAWLSVDPDSPCEYCTPDVIERLLLTCPRCEADENSPRHRPGHGLRHSFDPRLGVVGSTAPISFVLDAFLRLQVEAEATAWLQAPDAALAWWVQVNDDTLLTASEVLAERREWARGILGAAPRKVVASSGAAAMTEDEAVTWLDKNEIPPTASQREAWRLSAGLPGRPAKNTIEAAQTRRKRGATEA</sequence>
<comment type="caution">
    <text evidence="2">The sequence shown here is derived from an EMBL/GenBank/DDBJ whole genome shotgun (WGS) entry which is preliminary data.</text>
</comment>
<dbReference type="RefSeq" id="WP_045249864.1">
    <property type="nucleotide sequence ID" value="NZ_JYIT01000066.1"/>
</dbReference>
<protein>
    <submittedName>
        <fullName evidence="2">Uncharacterized protein</fullName>
    </submittedName>
</protein>
<evidence type="ECO:0000313" key="2">
    <source>
        <dbReference type="EMBL" id="KJL26208.1"/>
    </source>
</evidence>
<dbReference type="OrthoDB" id="5071149at2"/>
<reference evidence="2 3" key="1">
    <citation type="submission" date="2015-02" db="EMBL/GenBank/DDBJ databases">
        <title>Draft genome sequences of ten Microbacterium spp. with emphasis on heavy metal contaminated environments.</title>
        <authorList>
            <person name="Corretto E."/>
        </authorList>
    </citation>
    <scope>NUCLEOTIDE SEQUENCE [LARGE SCALE GENOMIC DNA]</scope>
    <source>
        <strain evidence="2 3">DSM 23848</strain>
    </source>
</reference>
<organism evidence="2 3">
    <name type="scientific">Microbacterium azadirachtae</name>
    <dbReference type="NCBI Taxonomy" id="582680"/>
    <lineage>
        <taxon>Bacteria</taxon>
        <taxon>Bacillati</taxon>
        <taxon>Actinomycetota</taxon>
        <taxon>Actinomycetes</taxon>
        <taxon>Micrococcales</taxon>
        <taxon>Microbacteriaceae</taxon>
        <taxon>Microbacterium</taxon>
    </lineage>
</organism>
<evidence type="ECO:0000313" key="3">
    <source>
        <dbReference type="Proteomes" id="UP000033448"/>
    </source>
</evidence>
<gene>
    <name evidence="2" type="ORF">RL72_01143</name>
</gene>
<name>A0A0F0KZB4_9MICO</name>
<dbReference type="AlphaFoldDB" id="A0A0F0KZB4"/>
<keyword evidence="3" id="KW-1185">Reference proteome</keyword>
<feature type="region of interest" description="Disordered" evidence="1">
    <location>
        <begin position="258"/>
        <end position="285"/>
    </location>
</feature>
<dbReference type="PATRIC" id="fig|582680.7.peg.1183"/>
<evidence type="ECO:0000256" key="1">
    <source>
        <dbReference type="SAM" id="MobiDB-lite"/>
    </source>
</evidence>
<proteinExistence type="predicted"/>
<accession>A0A0F0KZB4</accession>
<dbReference type="Proteomes" id="UP000033448">
    <property type="component" value="Unassembled WGS sequence"/>
</dbReference>